<dbReference type="RefSeq" id="WP_343493094.1">
    <property type="nucleotide sequence ID" value="NZ_JBCPYA010000008.1"/>
</dbReference>
<dbReference type="EMBL" id="JBCPYA010000008">
    <property type="protein sequence ID" value="MEN2472161.1"/>
    <property type="molecule type" value="Genomic_DNA"/>
</dbReference>
<proteinExistence type="predicted"/>
<keyword evidence="2" id="KW-1185">Reference proteome</keyword>
<sequence>MRPTLHAVLDFGHASGQTLGVKGAGCSIDAVAAVGDSQNPTPSSMKGPFVGMVGIAHVLTGSSGRWNGRAVRRSGHPWRAGHARTW</sequence>
<evidence type="ECO:0000313" key="2">
    <source>
        <dbReference type="Proteomes" id="UP001466933"/>
    </source>
</evidence>
<dbReference type="Proteomes" id="UP001466933">
    <property type="component" value="Unassembled WGS sequence"/>
</dbReference>
<accession>A0ABU9WJB0</accession>
<evidence type="ECO:0000313" key="1">
    <source>
        <dbReference type="EMBL" id="MEN2472161.1"/>
    </source>
</evidence>
<protein>
    <submittedName>
        <fullName evidence="1">Uncharacterized protein</fullName>
    </submittedName>
</protein>
<organism evidence="1 2">
    <name type="scientific">Burkholderia theae</name>
    <dbReference type="NCBI Taxonomy" id="3143496"/>
    <lineage>
        <taxon>Bacteria</taxon>
        <taxon>Pseudomonadati</taxon>
        <taxon>Pseudomonadota</taxon>
        <taxon>Betaproteobacteria</taxon>
        <taxon>Burkholderiales</taxon>
        <taxon>Burkholderiaceae</taxon>
        <taxon>Burkholderia</taxon>
    </lineage>
</organism>
<comment type="caution">
    <text evidence="1">The sequence shown here is derived from an EMBL/GenBank/DDBJ whole genome shotgun (WGS) entry which is preliminary data.</text>
</comment>
<gene>
    <name evidence="1" type="ORF">VOI36_19845</name>
</gene>
<name>A0ABU9WJB0_9BURK</name>
<reference evidence="1 2" key="1">
    <citation type="submission" date="2024-05" db="EMBL/GenBank/DDBJ databases">
        <title>Burkholderia sp. Nov. a novel bacteria isolated from rhizosphere soil of Camellia sinensis.</title>
        <authorList>
            <person name="Dong Y."/>
        </authorList>
    </citation>
    <scope>NUCLEOTIDE SEQUENCE [LARGE SCALE GENOMIC DNA]</scope>
    <source>
        <strain evidence="1 2">GS2Y</strain>
    </source>
</reference>